<dbReference type="Proteomes" id="UP000000742">
    <property type="component" value="Chromosome"/>
</dbReference>
<dbReference type="AlphaFoldDB" id="B7GHD0"/>
<dbReference type="InterPro" id="IPR024562">
    <property type="entry name" value="YqhG"/>
</dbReference>
<dbReference type="eggNOG" id="ENOG502Z821">
    <property type="taxonomic scope" value="Bacteria"/>
</dbReference>
<reference evidence="1 2" key="1">
    <citation type="journal article" date="2008" name="Genome Biol.">
        <title>Encapsulated in silica: genome, proteome and physiology of the thermophilic bacterium Anoxybacillus flavithermus WK1.</title>
        <authorList>
            <person name="Saw J.H."/>
            <person name="Mountain B.W."/>
            <person name="Feng L."/>
            <person name="Omelchenko M.V."/>
            <person name="Hou S."/>
            <person name="Saito J.A."/>
            <person name="Stott M.B."/>
            <person name="Li D."/>
            <person name="Zhao G."/>
            <person name="Wu J."/>
            <person name="Galperin M.Y."/>
            <person name="Koonin E.V."/>
            <person name="Makarova K.S."/>
            <person name="Wolf Y.I."/>
            <person name="Rigden D.J."/>
            <person name="Dunfield P.F."/>
            <person name="Wang L."/>
            <person name="Alam M."/>
        </authorList>
    </citation>
    <scope>NUCLEOTIDE SEQUENCE [LARGE SCALE GENOMIC DNA]</scope>
    <source>
        <strain evidence="2">DSM 21510 / WK1</strain>
    </source>
</reference>
<organism evidence="1 2">
    <name type="scientific">Anoxybacillus flavithermus (strain DSM 21510 / WK1)</name>
    <dbReference type="NCBI Taxonomy" id="491915"/>
    <lineage>
        <taxon>Bacteria</taxon>
        <taxon>Bacillati</taxon>
        <taxon>Bacillota</taxon>
        <taxon>Bacilli</taxon>
        <taxon>Bacillales</taxon>
        <taxon>Anoxybacillaceae</taxon>
        <taxon>Anoxybacillus</taxon>
    </lineage>
</organism>
<dbReference type="STRING" id="491915.Aflv_0913"/>
<dbReference type="Pfam" id="PF11079">
    <property type="entry name" value="YqhG"/>
    <property type="match status" value="1"/>
</dbReference>
<evidence type="ECO:0000313" key="2">
    <source>
        <dbReference type="Proteomes" id="UP000000742"/>
    </source>
</evidence>
<name>B7GHD0_ANOFW</name>
<gene>
    <name evidence="1" type="ordered locus">Aflv_0913</name>
</gene>
<dbReference type="KEGG" id="afl:Aflv_0913"/>
<dbReference type="EMBL" id="CP000922">
    <property type="protein sequence ID" value="ACJ33291.1"/>
    <property type="molecule type" value="Genomic_DNA"/>
</dbReference>
<evidence type="ECO:0000313" key="1">
    <source>
        <dbReference type="EMBL" id="ACJ33291.1"/>
    </source>
</evidence>
<dbReference type="HOGENOM" id="CLU_052642_1_0_9"/>
<protein>
    <submittedName>
        <fullName evidence="1">Uncharacterized conserved protein</fullName>
    </submittedName>
</protein>
<sequence>MCMQQHDIQSFLERFFTATHCAILERSDGHIRVQLTVDMDKQLMNRPFYWHYVERTGAVGEPLQLSLVTKQSATKEGEYIHFGSPRLHQIFSIAKMNGRFVRLYEQVCERSVALHPWLHTNILLSYECDRKQDRLLSLGIHLITGTIVESFYDVLKEKKWGVTVPDYCFTISPLIKPISGLARLEAFVERLIASDTHEWANEARTRWEEDLALLKHFYEGIEEKQEEYEKEKEALRQRYEPRIHISIINGGLFYLQAK</sequence>
<proteinExistence type="predicted"/>
<accession>B7GHD0</accession>